<dbReference type="Gene3D" id="3.90.640.10">
    <property type="entry name" value="Actin, Chain A, domain 4"/>
    <property type="match status" value="2"/>
</dbReference>
<feature type="region of interest" description="Disordered" evidence="3">
    <location>
        <begin position="145"/>
        <end position="164"/>
    </location>
</feature>
<dbReference type="SUPFAM" id="SSF53067">
    <property type="entry name" value="Actin-like ATPase domain"/>
    <property type="match status" value="1"/>
</dbReference>
<feature type="compositionally biased region" description="Basic and acidic residues" evidence="3">
    <location>
        <begin position="152"/>
        <end position="164"/>
    </location>
</feature>
<dbReference type="InterPro" id="IPR043129">
    <property type="entry name" value="ATPase_NBD"/>
</dbReference>
<proteinExistence type="inferred from homology"/>
<comment type="catalytic activity">
    <reaction evidence="1">
        <text>ATP + H2O = ADP + phosphate + H(+)</text>
        <dbReference type="Rhea" id="RHEA:13065"/>
        <dbReference type="ChEBI" id="CHEBI:15377"/>
        <dbReference type="ChEBI" id="CHEBI:15378"/>
        <dbReference type="ChEBI" id="CHEBI:30616"/>
        <dbReference type="ChEBI" id="CHEBI:43474"/>
        <dbReference type="ChEBI" id="CHEBI:456216"/>
    </reaction>
</comment>
<name>A0A1C3K9U0_PLAMA</name>
<dbReference type="InterPro" id="IPR004000">
    <property type="entry name" value="Actin"/>
</dbReference>
<dbReference type="Proteomes" id="UP000219799">
    <property type="component" value="Chromosome 2"/>
</dbReference>
<evidence type="ECO:0000256" key="3">
    <source>
        <dbReference type="SAM" id="MobiDB-lite"/>
    </source>
</evidence>
<accession>A0A1C3K9U0</accession>
<comment type="similarity">
    <text evidence="2">Belongs to the actin family.</text>
</comment>
<dbReference type="Pfam" id="PF00022">
    <property type="entry name" value="Actin"/>
    <property type="match status" value="1"/>
</dbReference>
<protein>
    <submittedName>
        <fullName evidence="4">Actin-like protein, putative</fullName>
    </submittedName>
</protein>
<reference evidence="4 5" key="1">
    <citation type="submission" date="2016-06" db="EMBL/GenBank/DDBJ databases">
        <authorList>
            <consortium name="Pathogen Informatics"/>
        </authorList>
    </citation>
    <scope>NUCLEOTIDE SEQUENCE [LARGE SCALE GENOMIC DNA]</scope>
    <source>
        <strain evidence="4">PmlGA01</strain>
    </source>
</reference>
<evidence type="ECO:0000313" key="4">
    <source>
        <dbReference type="EMBL" id="SBT70298.1"/>
    </source>
</evidence>
<dbReference type="EMBL" id="LT594490">
    <property type="protein sequence ID" value="SBT70298.1"/>
    <property type="molecule type" value="Genomic_DNA"/>
</dbReference>
<dbReference type="AlphaFoldDB" id="A0A1C3K9U0"/>
<dbReference type="SMART" id="SM00268">
    <property type="entry name" value="ACTIN"/>
    <property type="match status" value="1"/>
</dbReference>
<sequence length="559" mass="65769">MEKRLKKNDYENEYKYYILQMGRKYTYVGFSGLHKPLSVHITPDFFLYNENFHNVVEDKNKIYEIIQMFSKKEKGETELYKETGYSLSTEKEKTDELTKKVSFSNNMASPAEGADNFSTHNRAEDYATSAKSIIYNGYVEDDDGNCIDGDENNNKLEKQEPNEKRKEKGKNLIYHYEYKYNQDINLWNKFFEEFFFKIFHNFLKTSNKAKKVIVVLNMFIPTIIKYALCKSLIENFEYSSISYINDLVSPLYLCNCNTCVVIDLGYLNCRLLPIINGFPLYHHYTYINNGGFYINNEIKRLLKEQYIKRNMCKGKDPNNDITYSSNGASSNSVNNNRYNNMTCSGEKVINVHEKKKNIDTDISSELLNYYYNLYPLDEILNVIDSMTDDHIENMKIRYCYLKNEKTNFSSDKYVLYQFKNYEIIIEPNTRWKACEILFNMDHEQNIYSLLSSIVDKLNIFESSVFYNILLVGGCSNIKGIISKITQTFYEVLKEKKTFIKDFGNKINFLLPKISPNLRQFIGASICSNLENLPDYTQEHIINNVLYDHLNEDVYLTFKK</sequence>
<dbReference type="Gene3D" id="3.30.420.40">
    <property type="match status" value="4"/>
</dbReference>
<evidence type="ECO:0000256" key="2">
    <source>
        <dbReference type="RuleBase" id="RU000487"/>
    </source>
</evidence>
<evidence type="ECO:0000256" key="1">
    <source>
        <dbReference type="ARBA" id="ARBA00049360"/>
    </source>
</evidence>
<evidence type="ECO:0000313" key="5">
    <source>
        <dbReference type="Proteomes" id="UP000219799"/>
    </source>
</evidence>
<dbReference type="VEuPathDB" id="PlasmoDB:PmUG01_02022800"/>
<dbReference type="PANTHER" id="PTHR11937">
    <property type="entry name" value="ACTIN"/>
    <property type="match status" value="1"/>
</dbReference>
<organism evidence="4 5">
    <name type="scientific">Plasmodium malariae</name>
    <dbReference type="NCBI Taxonomy" id="5858"/>
    <lineage>
        <taxon>Eukaryota</taxon>
        <taxon>Sar</taxon>
        <taxon>Alveolata</taxon>
        <taxon>Apicomplexa</taxon>
        <taxon>Aconoidasida</taxon>
        <taxon>Haemosporida</taxon>
        <taxon>Plasmodiidae</taxon>
        <taxon>Plasmodium</taxon>
        <taxon>Plasmodium (Plasmodium)</taxon>
    </lineage>
</organism>
<gene>
    <name evidence="4" type="primary">PmlGA01_020017000</name>
    <name evidence="4" type="ORF">PMLGA01_020017000</name>
</gene>